<protein>
    <submittedName>
        <fullName evidence="8">Membrane protein DedA with SNARE-associated domain</fullName>
    </submittedName>
</protein>
<evidence type="ECO:0000313" key="9">
    <source>
        <dbReference type="Proteomes" id="UP000295210"/>
    </source>
</evidence>
<dbReference type="RefSeq" id="WP_131995143.1">
    <property type="nucleotide sequence ID" value="NZ_SMGK01000002.1"/>
</dbReference>
<keyword evidence="4 6" id="KW-1133">Transmembrane helix</keyword>
<evidence type="ECO:0000313" key="8">
    <source>
        <dbReference type="EMBL" id="TCK74289.1"/>
    </source>
</evidence>
<name>A0A4R1LCL5_9BACT</name>
<dbReference type="InterPro" id="IPR036873">
    <property type="entry name" value="Rhodanese-like_dom_sf"/>
</dbReference>
<evidence type="ECO:0000256" key="1">
    <source>
        <dbReference type="ARBA" id="ARBA00004651"/>
    </source>
</evidence>
<dbReference type="Pfam" id="PF00581">
    <property type="entry name" value="Rhodanese"/>
    <property type="match status" value="1"/>
</dbReference>
<dbReference type="AlphaFoldDB" id="A0A4R1LCL5"/>
<dbReference type="SMART" id="SM00450">
    <property type="entry name" value="RHOD"/>
    <property type="match status" value="1"/>
</dbReference>
<dbReference type="InterPro" id="IPR051311">
    <property type="entry name" value="DedA_domain"/>
</dbReference>
<feature type="transmembrane region" description="Helical" evidence="6">
    <location>
        <begin position="7"/>
        <end position="27"/>
    </location>
</feature>
<evidence type="ECO:0000256" key="3">
    <source>
        <dbReference type="ARBA" id="ARBA00022692"/>
    </source>
</evidence>
<organism evidence="8 9">
    <name type="scientific">Acidipila rosea</name>
    <dbReference type="NCBI Taxonomy" id="768535"/>
    <lineage>
        <taxon>Bacteria</taxon>
        <taxon>Pseudomonadati</taxon>
        <taxon>Acidobacteriota</taxon>
        <taxon>Terriglobia</taxon>
        <taxon>Terriglobales</taxon>
        <taxon>Acidobacteriaceae</taxon>
        <taxon>Acidipila</taxon>
    </lineage>
</organism>
<keyword evidence="9" id="KW-1185">Reference proteome</keyword>
<sequence>MPVALDFFVKYGYAILFLWVMTEQLGVPVPSIPLLLTAGTMTATHQLHLPFVLLAILGGSLVSDVLWYFMGKRYGGAVVRLMCRLSMEKSTCVRRTEDYFTKHGSGTLLIAKFVPGLGTVAAPIAGQTGMDFRTFLLYDGAGILLWALAFTMSGRFFGDVLKHHPGAFEWVTHFAVFLFVLLVIAFLLYRIVKQRAFLREIKMARLEPAELKVMMESGRKLYIIDLRHPLDYLPDPRTIPGAVLYSPDRLMESSGEIPRDRDVVLFCTCPSEATAAKMALALRKHGIYRVRPLRGGFDEWKKLGFPLVDILNQPEEDVVNPTNVRPQEA</sequence>
<feature type="transmembrane region" description="Helical" evidence="6">
    <location>
        <begin position="170"/>
        <end position="192"/>
    </location>
</feature>
<dbReference type="InterPro" id="IPR023695">
    <property type="entry name" value="Thiosulf_sulfurTrfase"/>
</dbReference>
<evidence type="ECO:0000256" key="4">
    <source>
        <dbReference type="ARBA" id="ARBA00022989"/>
    </source>
</evidence>
<dbReference type="Proteomes" id="UP000295210">
    <property type="component" value="Unassembled WGS sequence"/>
</dbReference>
<keyword evidence="5 6" id="KW-0472">Membrane</keyword>
<evidence type="ECO:0000256" key="5">
    <source>
        <dbReference type="ARBA" id="ARBA00023136"/>
    </source>
</evidence>
<dbReference type="PROSITE" id="PS50206">
    <property type="entry name" value="RHODANESE_3"/>
    <property type="match status" value="1"/>
</dbReference>
<keyword evidence="2" id="KW-1003">Cell membrane</keyword>
<dbReference type="OrthoDB" id="9782291at2"/>
<feature type="transmembrane region" description="Helical" evidence="6">
    <location>
        <begin position="47"/>
        <end position="70"/>
    </location>
</feature>
<feature type="domain" description="Rhodanese" evidence="7">
    <location>
        <begin position="217"/>
        <end position="309"/>
    </location>
</feature>
<feature type="transmembrane region" description="Helical" evidence="6">
    <location>
        <begin position="135"/>
        <end position="158"/>
    </location>
</feature>
<reference evidence="8 9" key="1">
    <citation type="submission" date="2019-03" db="EMBL/GenBank/DDBJ databases">
        <title>Genomic Encyclopedia of Type Strains, Phase IV (KMG-IV): sequencing the most valuable type-strain genomes for metagenomic binning, comparative biology and taxonomic classification.</title>
        <authorList>
            <person name="Goeker M."/>
        </authorList>
    </citation>
    <scope>NUCLEOTIDE SEQUENCE [LARGE SCALE GENOMIC DNA]</scope>
    <source>
        <strain evidence="8 9">DSM 103428</strain>
    </source>
</reference>
<dbReference type="CDD" id="cd01444">
    <property type="entry name" value="GlpE_ST"/>
    <property type="match status" value="1"/>
</dbReference>
<dbReference type="GO" id="GO:0005886">
    <property type="term" value="C:plasma membrane"/>
    <property type="evidence" value="ECO:0007669"/>
    <property type="project" value="UniProtKB-SubCell"/>
</dbReference>
<dbReference type="EMBL" id="SMGK01000002">
    <property type="protein sequence ID" value="TCK74289.1"/>
    <property type="molecule type" value="Genomic_DNA"/>
</dbReference>
<comment type="subcellular location">
    <subcellularLocation>
        <location evidence="1">Cell membrane</location>
        <topology evidence="1">Multi-pass membrane protein</topology>
    </subcellularLocation>
</comment>
<proteinExistence type="predicted"/>
<accession>A0A4R1LCL5</accession>
<dbReference type="InterPro" id="IPR001763">
    <property type="entry name" value="Rhodanese-like_dom"/>
</dbReference>
<dbReference type="Gene3D" id="3.40.250.10">
    <property type="entry name" value="Rhodanese-like domain"/>
    <property type="match status" value="1"/>
</dbReference>
<dbReference type="GO" id="GO:0005737">
    <property type="term" value="C:cytoplasm"/>
    <property type="evidence" value="ECO:0007669"/>
    <property type="project" value="InterPro"/>
</dbReference>
<dbReference type="PANTHER" id="PTHR42709">
    <property type="entry name" value="ALKALINE PHOSPHATASE LIKE PROTEIN"/>
    <property type="match status" value="1"/>
</dbReference>
<dbReference type="SUPFAM" id="SSF52821">
    <property type="entry name" value="Rhodanese/Cell cycle control phosphatase"/>
    <property type="match status" value="1"/>
</dbReference>
<comment type="caution">
    <text evidence="8">The sequence shown here is derived from an EMBL/GenBank/DDBJ whole genome shotgun (WGS) entry which is preliminary data.</text>
</comment>
<keyword evidence="3 6" id="KW-0812">Transmembrane</keyword>
<dbReference type="GO" id="GO:0004792">
    <property type="term" value="F:thiosulfate-cyanide sulfurtransferase activity"/>
    <property type="evidence" value="ECO:0007669"/>
    <property type="project" value="InterPro"/>
</dbReference>
<gene>
    <name evidence="8" type="ORF">C7378_1911</name>
</gene>
<evidence type="ECO:0000256" key="6">
    <source>
        <dbReference type="SAM" id="Phobius"/>
    </source>
</evidence>
<dbReference type="PANTHER" id="PTHR42709:SF6">
    <property type="entry name" value="UNDECAPRENYL PHOSPHATE TRANSPORTER A"/>
    <property type="match status" value="1"/>
</dbReference>
<evidence type="ECO:0000256" key="2">
    <source>
        <dbReference type="ARBA" id="ARBA00022475"/>
    </source>
</evidence>
<evidence type="ECO:0000259" key="7">
    <source>
        <dbReference type="PROSITE" id="PS50206"/>
    </source>
</evidence>
<dbReference type="Pfam" id="PF09335">
    <property type="entry name" value="VTT_dom"/>
    <property type="match status" value="1"/>
</dbReference>
<dbReference type="InterPro" id="IPR032816">
    <property type="entry name" value="VTT_dom"/>
</dbReference>